<evidence type="ECO:0000313" key="3">
    <source>
        <dbReference type="Proteomes" id="UP001320245"/>
    </source>
</evidence>
<dbReference type="Pfam" id="PF04724">
    <property type="entry name" value="Glyco_transf_17"/>
    <property type="match status" value="1"/>
</dbReference>
<evidence type="ECO:0000256" key="1">
    <source>
        <dbReference type="SAM" id="MobiDB-lite"/>
    </source>
</evidence>
<keyword evidence="3" id="KW-1185">Reference proteome</keyword>
<comment type="caution">
    <text evidence="2">The sequence shown here is derived from an EMBL/GenBank/DDBJ whole genome shotgun (WGS) entry which is preliminary data.</text>
</comment>
<proteinExistence type="predicted"/>
<gene>
    <name evidence="2" type="ORF">SLS53_000064</name>
</gene>
<evidence type="ECO:0000313" key="2">
    <source>
        <dbReference type="EMBL" id="KAK7749489.1"/>
    </source>
</evidence>
<dbReference type="Proteomes" id="UP001320245">
    <property type="component" value="Unassembled WGS sequence"/>
</dbReference>
<dbReference type="EMBL" id="JAJSPL020000001">
    <property type="protein sequence ID" value="KAK7749489.1"/>
    <property type="molecule type" value="Genomic_DNA"/>
</dbReference>
<dbReference type="GO" id="GO:0003830">
    <property type="term" value="F:beta-1,4-mannosylglycoprotein 4-beta-N-acetylglucosaminyltransferase activity"/>
    <property type="evidence" value="ECO:0007669"/>
    <property type="project" value="InterPro"/>
</dbReference>
<dbReference type="GO" id="GO:0006044">
    <property type="term" value="P:N-acetylglucosamine metabolic process"/>
    <property type="evidence" value="ECO:0007669"/>
    <property type="project" value="TreeGrafter"/>
</dbReference>
<protein>
    <submittedName>
        <fullName evidence="2">Uncharacterized protein</fullName>
    </submittedName>
</protein>
<name>A0AAN9UTY9_9PEZI</name>
<accession>A0AAN9UTY9</accession>
<dbReference type="GO" id="GO:0016020">
    <property type="term" value="C:membrane"/>
    <property type="evidence" value="ECO:0007669"/>
    <property type="project" value="InterPro"/>
</dbReference>
<feature type="region of interest" description="Disordered" evidence="1">
    <location>
        <begin position="167"/>
        <end position="200"/>
    </location>
</feature>
<dbReference type="AlphaFoldDB" id="A0AAN9UTY9"/>
<sequence length="457" mass="51719">MSPFVDFFVLLESPSIDELTPKPEPTPEQDWWERDVGHVEPAPPSTAPVLPPTDADALSFLDKIWDSRLYPYHDKIIRRTLSRFSSEFAPGQDHVAAAQNAVYTQVVPFLTGPQKPELGDVLIMSDIEEILRPVTLQVLRNCAIPHITTVRTRKYWYSFQWMRMDGAPVSRKPDPEPETEPPISEELPEDSGLAKRSDNAAIHGRSNEHWSHPQVTIYEGTQTIMPDVLRKDRSRDEYTFADGGWTCKLCYGSISETLTRAGQMGLIWHHGPRWKSAGRTVNRFMRGVDLFDRTNLSRIEANPDIPFYLRDNPHRFPWMLDRDGHGAGFIDFDEAEYQAYLAKQDEVDAEKDIEDGTTPHIWNIATTQPWNDPEFAPALDVDNMPVPFRYPIPHVGPGDSWADGGPQPQINAPELSEEDRVFLEEAKKKIDSGLSAADIAILEHLAEGQSLPAYGED</sequence>
<reference evidence="2 3" key="1">
    <citation type="journal article" date="2023" name="PLoS ONE">
        <title>Cytospora paraplurivora sp. nov. isolated from orchards with fruit tree decline syndrome in Ontario, Canada.</title>
        <authorList>
            <person name="Ilyukhin E."/>
            <person name="Nguyen H.D.T."/>
            <person name="Castle A.J."/>
            <person name="Ellouze W."/>
        </authorList>
    </citation>
    <scope>NUCLEOTIDE SEQUENCE [LARGE SCALE GENOMIC DNA]</scope>
    <source>
        <strain evidence="2 3">FDS-564</strain>
    </source>
</reference>
<dbReference type="PANTHER" id="PTHR12224:SF0">
    <property type="entry name" value="BETA-1,4-MANNOSYL-GLYCOPROTEIN 4-BETA-N-ACETYLGLUCOSAMINYLTRANSFERASE"/>
    <property type="match status" value="1"/>
</dbReference>
<dbReference type="PANTHER" id="PTHR12224">
    <property type="entry name" value="BETA-1,4-MANNOSYL-GLYCOPROTEIN BETA-1,4-N-ACETYLGLUCOSAMINYL-TRANSFERASE"/>
    <property type="match status" value="1"/>
</dbReference>
<organism evidence="2 3">
    <name type="scientific">Cytospora paraplurivora</name>
    <dbReference type="NCBI Taxonomy" id="2898453"/>
    <lineage>
        <taxon>Eukaryota</taxon>
        <taxon>Fungi</taxon>
        <taxon>Dikarya</taxon>
        <taxon>Ascomycota</taxon>
        <taxon>Pezizomycotina</taxon>
        <taxon>Sordariomycetes</taxon>
        <taxon>Sordariomycetidae</taxon>
        <taxon>Diaporthales</taxon>
        <taxon>Cytosporaceae</taxon>
        <taxon>Cytospora</taxon>
    </lineage>
</organism>
<dbReference type="InterPro" id="IPR006813">
    <property type="entry name" value="Glyco_trans_17"/>
</dbReference>